<dbReference type="WBParaSite" id="SBAD_0000971701-mRNA-1">
    <property type="protein sequence ID" value="SBAD_0000971701-mRNA-1"/>
    <property type="gene ID" value="SBAD_0000971701"/>
</dbReference>
<dbReference type="EMBL" id="UZAM01012650">
    <property type="protein sequence ID" value="VDP22840.1"/>
    <property type="molecule type" value="Genomic_DNA"/>
</dbReference>
<evidence type="ECO:0000313" key="1">
    <source>
        <dbReference type="EMBL" id="VDP22840.1"/>
    </source>
</evidence>
<evidence type="ECO:0000313" key="3">
    <source>
        <dbReference type="WBParaSite" id="SBAD_0000971701-mRNA-1"/>
    </source>
</evidence>
<dbReference type="Proteomes" id="UP000270296">
    <property type="component" value="Unassembled WGS sequence"/>
</dbReference>
<reference evidence="3" key="1">
    <citation type="submission" date="2016-06" db="UniProtKB">
        <authorList>
            <consortium name="WormBaseParasite"/>
        </authorList>
    </citation>
    <scope>IDENTIFICATION</scope>
</reference>
<gene>
    <name evidence="1" type="ORF">SBAD_LOCUS9378</name>
</gene>
<dbReference type="AlphaFoldDB" id="A0A183J0I0"/>
<evidence type="ECO:0000313" key="2">
    <source>
        <dbReference type="Proteomes" id="UP000270296"/>
    </source>
</evidence>
<accession>A0A183J0I0</accession>
<name>A0A183J0I0_9BILA</name>
<reference evidence="1 2" key="2">
    <citation type="submission" date="2018-11" db="EMBL/GenBank/DDBJ databases">
        <authorList>
            <consortium name="Pathogen Informatics"/>
        </authorList>
    </citation>
    <scope>NUCLEOTIDE SEQUENCE [LARGE SCALE GENOMIC DNA]</scope>
</reference>
<protein>
    <submittedName>
        <fullName evidence="1 3">Uncharacterized protein</fullName>
    </submittedName>
</protein>
<organism evidence="3">
    <name type="scientific">Soboliphyme baturini</name>
    <dbReference type="NCBI Taxonomy" id="241478"/>
    <lineage>
        <taxon>Eukaryota</taxon>
        <taxon>Metazoa</taxon>
        <taxon>Ecdysozoa</taxon>
        <taxon>Nematoda</taxon>
        <taxon>Enoplea</taxon>
        <taxon>Dorylaimia</taxon>
        <taxon>Dioctophymatida</taxon>
        <taxon>Dioctophymatoidea</taxon>
        <taxon>Soboliphymatidae</taxon>
        <taxon>Soboliphyme</taxon>
    </lineage>
</organism>
<proteinExistence type="predicted"/>
<keyword evidence="2" id="KW-1185">Reference proteome</keyword>
<sequence>MSYNNKGLFVNQLKRPYKVNSRNSTSAKAPVANPPPCCRQLSGVSALFNAALIAFDRLHRKQARDEVVEFGHRCRRGALGCTPG</sequence>